<keyword evidence="5" id="KW-1185">Reference proteome</keyword>
<protein>
    <recommendedName>
        <fullName evidence="3">Activator of Hsp90 ATPase AHSA1-like N-terminal domain-containing protein</fullName>
    </recommendedName>
</protein>
<sequence>MAVQNPNNWHWVDKNCIEWAKKYLTSKLVGQSTDGDKTSKFAEISKVSSIEGDCEVNQRKGKVISLFELQITMLISGKVDDQEFDGSISVPDISFDSEITDYQFEISIYKETTKLNEIKPIIRETLLPKLRDIFQQFGKDLLKENGNDIQVSEDKVTSQYTKSNQQASFRSVEENVATTASTTSASKTTNPATAASTATTSSGSTTNKSSSTKFALGTGNTTSIHIEPVFNVPASELYMTFIEKNRVMAWSKSPIKISNTKDTVLKLNEEFKLFGGNVTSKLVSQIENKELVFEWRLNSWNDKIISKLKLEFHESKAYHETKLQVTWDGIPIGEEERVRNNFEEFYVRAIKITFGFGAVL</sequence>
<comment type="similarity">
    <text evidence="1">Belongs to the AHA1 family.</text>
</comment>
<dbReference type="GO" id="GO:0006457">
    <property type="term" value="P:protein folding"/>
    <property type="evidence" value="ECO:0007669"/>
    <property type="project" value="EnsemblFungi"/>
</dbReference>
<dbReference type="Gene3D" id="3.30.530.20">
    <property type="match status" value="1"/>
</dbReference>
<dbReference type="InterPro" id="IPR013538">
    <property type="entry name" value="ASHA1/2-like_C"/>
</dbReference>
<dbReference type="EMBL" id="HE612858">
    <property type="protein sequence ID" value="CCE62371.1"/>
    <property type="molecule type" value="Genomic_DNA"/>
</dbReference>
<dbReference type="GO" id="GO:0005634">
    <property type="term" value="C:nucleus"/>
    <property type="evidence" value="ECO:0007669"/>
    <property type="project" value="EnsemblFungi"/>
</dbReference>
<dbReference type="GO" id="GO:0005829">
    <property type="term" value="C:cytosol"/>
    <property type="evidence" value="ECO:0007669"/>
    <property type="project" value="TreeGrafter"/>
</dbReference>
<dbReference type="Proteomes" id="UP000005666">
    <property type="component" value="Chromosome 3"/>
</dbReference>
<dbReference type="CDD" id="cd08892">
    <property type="entry name" value="SRPBCC_Aha1"/>
    <property type="match status" value="1"/>
</dbReference>
<accession>G8BRJ5</accession>
<dbReference type="AlphaFoldDB" id="G8BRJ5"/>
<dbReference type="OMA" id="GDCEVNQ"/>
<dbReference type="GO" id="GO:0006606">
    <property type="term" value="P:protein import into nucleus"/>
    <property type="evidence" value="ECO:0007669"/>
    <property type="project" value="EnsemblFungi"/>
</dbReference>
<feature type="domain" description="Activator of Hsp90 ATPase AHSA1-like N-terminal" evidence="3">
    <location>
        <begin position="13"/>
        <end position="147"/>
    </location>
</feature>
<dbReference type="eggNOG" id="KOG2936">
    <property type="taxonomic scope" value="Eukaryota"/>
</dbReference>
<dbReference type="Gene3D" id="3.15.10.20">
    <property type="entry name" value="Activator of Hsp90 ATPase Aha1, N-terminal domain"/>
    <property type="match status" value="1"/>
</dbReference>
<dbReference type="RefSeq" id="XP_003684805.1">
    <property type="nucleotide sequence ID" value="XM_003684757.1"/>
</dbReference>
<dbReference type="GO" id="GO:0051087">
    <property type="term" value="F:protein-folding chaperone binding"/>
    <property type="evidence" value="ECO:0007669"/>
    <property type="project" value="EnsemblFungi"/>
</dbReference>
<name>G8BRJ5_TETPH</name>
<evidence type="ECO:0000259" key="3">
    <source>
        <dbReference type="SMART" id="SM01000"/>
    </source>
</evidence>
<dbReference type="KEGG" id="tpf:TPHA_0C02170"/>
<dbReference type="PANTHER" id="PTHR13009:SF22">
    <property type="entry name" value="LD43819P"/>
    <property type="match status" value="1"/>
</dbReference>
<dbReference type="InterPro" id="IPR036338">
    <property type="entry name" value="Aha1"/>
</dbReference>
<proteinExistence type="inferred from homology"/>
<dbReference type="SUPFAM" id="SSF55961">
    <property type="entry name" value="Bet v1-like"/>
    <property type="match status" value="1"/>
</dbReference>
<dbReference type="SUPFAM" id="SSF103111">
    <property type="entry name" value="Activator of Hsp90 ATPase, Aha1"/>
    <property type="match status" value="1"/>
</dbReference>
<feature type="region of interest" description="Disordered" evidence="2">
    <location>
        <begin position="180"/>
        <end position="211"/>
    </location>
</feature>
<dbReference type="Pfam" id="PF09229">
    <property type="entry name" value="Aha1_N"/>
    <property type="match status" value="1"/>
</dbReference>
<dbReference type="GO" id="GO:0001671">
    <property type="term" value="F:ATPase activator activity"/>
    <property type="evidence" value="ECO:0007669"/>
    <property type="project" value="EnsemblFungi"/>
</dbReference>
<evidence type="ECO:0000256" key="2">
    <source>
        <dbReference type="SAM" id="MobiDB-lite"/>
    </source>
</evidence>
<dbReference type="STRING" id="1071381.G8BRJ5"/>
<evidence type="ECO:0000256" key="1">
    <source>
        <dbReference type="ARBA" id="ARBA00006817"/>
    </source>
</evidence>
<dbReference type="OrthoDB" id="567237at2759"/>
<dbReference type="InterPro" id="IPR023393">
    <property type="entry name" value="START-like_dom_sf"/>
</dbReference>
<evidence type="ECO:0000313" key="4">
    <source>
        <dbReference type="EMBL" id="CCE62371.1"/>
    </source>
</evidence>
<dbReference type="PANTHER" id="PTHR13009">
    <property type="entry name" value="HEAT SHOCK PROTEIN 90 HSP90 CO-CHAPERONE AHA-1"/>
    <property type="match status" value="1"/>
</dbReference>
<reference evidence="4 5" key="1">
    <citation type="journal article" date="2011" name="Proc. Natl. Acad. Sci. U.S.A.">
        <title>Evolutionary erosion of yeast sex chromosomes by mating-type switching accidents.</title>
        <authorList>
            <person name="Gordon J.L."/>
            <person name="Armisen D."/>
            <person name="Proux-Wera E."/>
            <person name="Oheigeartaigh S.S."/>
            <person name="Byrne K.P."/>
            <person name="Wolfe K.H."/>
        </authorList>
    </citation>
    <scope>NUCLEOTIDE SEQUENCE [LARGE SCALE GENOMIC DNA]</scope>
    <source>
        <strain evidence="5">ATCC 24235 / CBS 4417 / NBRC 1672 / NRRL Y-8282 / UCD 70-5</strain>
    </source>
</reference>
<dbReference type="Pfam" id="PF08327">
    <property type="entry name" value="AHSA1"/>
    <property type="match status" value="1"/>
</dbReference>
<organism evidence="4 5">
    <name type="scientific">Tetrapisispora phaffii (strain ATCC 24235 / CBS 4417 / NBRC 1672 / NRRL Y-8282 / UCD 70-5)</name>
    <name type="common">Yeast</name>
    <name type="synonym">Fabospora phaffii</name>
    <dbReference type="NCBI Taxonomy" id="1071381"/>
    <lineage>
        <taxon>Eukaryota</taxon>
        <taxon>Fungi</taxon>
        <taxon>Dikarya</taxon>
        <taxon>Ascomycota</taxon>
        <taxon>Saccharomycotina</taxon>
        <taxon>Saccharomycetes</taxon>
        <taxon>Saccharomycetales</taxon>
        <taxon>Saccharomycetaceae</taxon>
        <taxon>Tetrapisispora</taxon>
    </lineage>
</organism>
<evidence type="ECO:0000313" key="5">
    <source>
        <dbReference type="Proteomes" id="UP000005666"/>
    </source>
</evidence>
<dbReference type="HOGENOM" id="CLU_049046_1_0_1"/>
<dbReference type="InterPro" id="IPR015310">
    <property type="entry name" value="AHSA1-like_N"/>
</dbReference>
<dbReference type="GeneID" id="11534096"/>
<dbReference type="SMART" id="SM01000">
    <property type="entry name" value="Aha1_N"/>
    <property type="match status" value="1"/>
</dbReference>
<gene>
    <name evidence="4" type="primary">TPHA0C02170</name>
    <name evidence="4" type="ordered locus">TPHA_0C02170</name>
</gene>